<reference evidence="1 2" key="1">
    <citation type="submission" date="2018-01" db="EMBL/GenBank/DDBJ databases">
        <title>Halomonas endophytica sp. nov., isolated from storage liquid in the stems of Populus euphratica.</title>
        <authorList>
            <person name="Chen C."/>
        </authorList>
    </citation>
    <scope>NUCLEOTIDE SEQUENCE [LARGE SCALE GENOMIC DNA]</scope>
    <source>
        <strain evidence="1 2">DSM 26881</strain>
    </source>
</reference>
<accession>A0A2N7THQ6</accession>
<proteinExistence type="predicted"/>
<protein>
    <submittedName>
        <fullName evidence="1">Uncharacterized protein</fullName>
    </submittedName>
</protein>
<dbReference type="OrthoDB" id="6166845at2"/>
<dbReference type="EMBL" id="PNRE01000085">
    <property type="protein sequence ID" value="PMR67717.1"/>
    <property type="molecule type" value="Genomic_DNA"/>
</dbReference>
<dbReference type="Proteomes" id="UP000235346">
    <property type="component" value="Unassembled WGS sequence"/>
</dbReference>
<dbReference type="AlphaFoldDB" id="A0A2N7THQ6"/>
<dbReference type="RefSeq" id="WP_102629331.1">
    <property type="nucleotide sequence ID" value="NZ_PDOH01000050.1"/>
</dbReference>
<gene>
    <name evidence="1" type="ORF">C1H66_18395</name>
</gene>
<comment type="caution">
    <text evidence="1">The sequence shown here is derived from an EMBL/GenBank/DDBJ whole genome shotgun (WGS) entry which is preliminary data.</text>
</comment>
<evidence type="ECO:0000313" key="2">
    <source>
        <dbReference type="Proteomes" id="UP000235346"/>
    </source>
</evidence>
<name>A0A2N7THQ6_9GAMM</name>
<sequence>MSVQQVTEAELLARVERCMAGERLVVEHEGKRFSARVQHVGATGVKVIPETALQGSHGAPGDMDGFMVSFGEIMEVEIGGVTYRWR</sequence>
<keyword evidence="2" id="KW-1185">Reference proteome</keyword>
<evidence type="ECO:0000313" key="1">
    <source>
        <dbReference type="EMBL" id="PMR67717.1"/>
    </source>
</evidence>
<organism evidence="1 2">
    <name type="scientific">Halomonas heilongjiangensis</name>
    <dbReference type="NCBI Taxonomy" id="1387883"/>
    <lineage>
        <taxon>Bacteria</taxon>
        <taxon>Pseudomonadati</taxon>
        <taxon>Pseudomonadota</taxon>
        <taxon>Gammaproteobacteria</taxon>
        <taxon>Oceanospirillales</taxon>
        <taxon>Halomonadaceae</taxon>
        <taxon>Halomonas</taxon>
    </lineage>
</organism>